<keyword evidence="1" id="KW-1133">Transmembrane helix</keyword>
<sequence>MALAGLSNKIYWTIEDLPVIYERNVTLFCNTSAVGSQKTTWMKQSNVILHHGISFQPDKYSGKEENDGSSLIIMNVTKSDFNTSYTCLSDVYSFEAVLEINSSILICLPQSTNNSLTIIGRDIMVHLNLNRFFPVPKCQTMFNGDILITNQQESVHMTNRFYHGTINITSQSAADLCGGNLTVLCLFGSLYSEAFETITLQSCNHGTKFPEHSFGVGRTISVCMLCVILCVLMIYILVKYRCKLQQKTDCQEESQSLNEVKPLENGHQIEVKIINTIICRFKCFQFDDKVLRTK</sequence>
<name>A0A6J8E180_MYTCO</name>
<keyword evidence="3" id="KW-1185">Reference proteome</keyword>
<dbReference type="Proteomes" id="UP000507470">
    <property type="component" value="Unassembled WGS sequence"/>
</dbReference>
<evidence type="ECO:0000256" key="1">
    <source>
        <dbReference type="SAM" id="Phobius"/>
    </source>
</evidence>
<dbReference type="InterPro" id="IPR013783">
    <property type="entry name" value="Ig-like_fold"/>
</dbReference>
<dbReference type="SUPFAM" id="SSF48726">
    <property type="entry name" value="Immunoglobulin"/>
    <property type="match status" value="1"/>
</dbReference>
<dbReference type="InterPro" id="IPR036179">
    <property type="entry name" value="Ig-like_dom_sf"/>
</dbReference>
<accession>A0A6J8E180</accession>
<dbReference type="CDD" id="cd00096">
    <property type="entry name" value="Ig"/>
    <property type="match status" value="1"/>
</dbReference>
<dbReference type="AlphaFoldDB" id="A0A6J8E180"/>
<organism evidence="2 3">
    <name type="scientific">Mytilus coruscus</name>
    <name type="common">Sea mussel</name>
    <dbReference type="NCBI Taxonomy" id="42192"/>
    <lineage>
        <taxon>Eukaryota</taxon>
        <taxon>Metazoa</taxon>
        <taxon>Spiralia</taxon>
        <taxon>Lophotrochozoa</taxon>
        <taxon>Mollusca</taxon>
        <taxon>Bivalvia</taxon>
        <taxon>Autobranchia</taxon>
        <taxon>Pteriomorphia</taxon>
        <taxon>Mytilida</taxon>
        <taxon>Mytiloidea</taxon>
        <taxon>Mytilidae</taxon>
        <taxon>Mytilinae</taxon>
        <taxon>Mytilus</taxon>
    </lineage>
</organism>
<evidence type="ECO:0008006" key="4">
    <source>
        <dbReference type="Google" id="ProtNLM"/>
    </source>
</evidence>
<evidence type="ECO:0000313" key="3">
    <source>
        <dbReference type="Proteomes" id="UP000507470"/>
    </source>
</evidence>
<keyword evidence="1" id="KW-0812">Transmembrane</keyword>
<dbReference type="OrthoDB" id="6088576at2759"/>
<proteinExistence type="predicted"/>
<keyword evidence="1" id="KW-0472">Membrane</keyword>
<reference evidence="2 3" key="1">
    <citation type="submission" date="2020-06" db="EMBL/GenBank/DDBJ databases">
        <authorList>
            <person name="Li R."/>
            <person name="Bekaert M."/>
        </authorList>
    </citation>
    <scope>NUCLEOTIDE SEQUENCE [LARGE SCALE GENOMIC DNA]</scope>
    <source>
        <strain evidence="3">wild</strain>
    </source>
</reference>
<protein>
    <recommendedName>
        <fullName evidence="4">Ig-like domain-containing protein</fullName>
    </recommendedName>
</protein>
<gene>
    <name evidence="2" type="ORF">MCOR_46618</name>
</gene>
<feature type="transmembrane region" description="Helical" evidence="1">
    <location>
        <begin position="219"/>
        <end position="238"/>
    </location>
</feature>
<dbReference type="Gene3D" id="2.60.40.10">
    <property type="entry name" value="Immunoglobulins"/>
    <property type="match status" value="1"/>
</dbReference>
<dbReference type="EMBL" id="CACVKT020008219">
    <property type="protein sequence ID" value="CAC5413753.1"/>
    <property type="molecule type" value="Genomic_DNA"/>
</dbReference>
<dbReference type="Pfam" id="PF13927">
    <property type="entry name" value="Ig_3"/>
    <property type="match status" value="1"/>
</dbReference>
<evidence type="ECO:0000313" key="2">
    <source>
        <dbReference type="EMBL" id="CAC5413753.1"/>
    </source>
</evidence>